<dbReference type="GO" id="GO:0004386">
    <property type="term" value="F:helicase activity"/>
    <property type="evidence" value="ECO:0007669"/>
    <property type="project" value="UniProtKB-KW"/>
</dbReference>
<dbReference type="SMART" id="SM00487">
    <property type="entry name" value="DEXDc"/>
    <property type="match status" value="1"/>
</dbReference>
<dbReference type="PROSITE" id="PS51192">
    <property type="entry name" value="HELICASE_ATP_BIND_1"/>
    <property type="match status" value="1"/>
</dbReference>
<keyword evidence="2" id="KW-0378">Hydrolase</keyword>
<dbReference type="SUPFAM" id="SSF52540">
    <property type="entry name" value="P-loop containing nucleoside triphosphate hydrolases"/>
    <property type="match status" value="1"/>
</dbReference>
<dbReference type="InterPro" id="IPR027417">
    <property type="entry name" value="P-loop_NTPase"/>
</dbReference>
<gene>
    <name evidence="2" type="ORF">FJZ00_04700</name>
</gene>
<protein>
    <submittedName>
        <fullName evidence="2">DEAD/DEAH box helicase</fullName>
    </submittedName>
</protein>
<evidence type="ECO:0000259" key="1">
    <source>
        <dbReference type="PROSITE" id="PS51192"/>
    </source>
</evidence>
<feature type="non-terminal residue" evidence="2">
    <location>
        <position position="269"/>
    </location>
</feature>
<dbReference type="GO" id="GO:0005524">
    <property type="term" value="F:ATP binding"/>
    <property type="evidence" value="ECO:0007669"/>
    <property type="project" value="InterPro"/>
</dbReference>
<reference evidence="2 3" key="1">
    <citation type="submission" date="2019-03" db="EMBL/GenBank/DDBJ databases">
        <title>Lake Tanganyika Metagenome-Assembled Genomes (MAGs).</title>
        <authorList>
            <person name="Tran P."/>
        </authorList>
    </citation>
    <scope>NUCLEOTIDE SEQUENCE [LARGE SCALE GENOMIC DNA]</scope>
    <source>
        <strain evidence="2">K_DeepCast_65m_m2_236</strain>
    </source>
</reference>
<comment type="caution">
    <text evidence="2">The sequence shown here is derived from an EMBL/GenBank/DDBJ whole genome shotgun (WGS) entry which is preliminary data.</text>
</comment>
<keyword evidence="2" id="KW-0547">Nucleotide-binding</keyword>
<dbReference type="InterPro" id="IPR052511">
    <property type="entry name" value="ATP-dep_Helicase"/>
</dbReference>
<feature type="domain" description="Helicase ATP-binding" evidence="1">
    <location>
        <begin position="41"/>
        <end position="217"/>
    </location>
</feature>
<dbReference type="PANTHER" id="PTHR47962">
    <property type="entry name" value="ATP-DEPENDENT HELICASE LHR-RELATED-RELATED"/>
    <property type="match status" value="1"/>
</dbReference>
<dbReference type="AlphaFoldDB" id="A0A937X6D8"/>
<evidence type="ECO:0000313" key="2">
    <source>
        <dbReference type="EMBL" id="MBM3274426.1"/>
    </source>
</evidence>
<organism evidence="2 3">
    <name type="scientific">Candidatus Tanganyikabacteria bacterium</name>
    <dbReference type="NCBI Taxonomy" id="2961651"/>
    <lineage>
        <taxon>Bacteria</taxon>
        <taxon>Bacillati</taxon>
        <taxon>Candidatus Sericytochromatia</taxon>
        <taxon>Candidatus Tanganyikabacteria</taxon>
    </lineage>
</organism>
<evidence type="ECO:0000313" key="3">
    <source>
        <dbReference type="Proteomes" id="UP000703893"/>
    </source>
</evidence>
<sequence>MDETMTVNGNDPVGRLHPLLRNRIADRLGWADLRPAQKLAITPILDGHNTLVLAPTAGGKTEAAFFPVLSALQTEGLPPTSVLYLSPLKALLNNQDPRLVRLAAMVDRTAFRWHGDVTDTAKAAFLRNRSDILLITPESLEGLFLARLEGLFADLRFVVVDEIHAFAGTERGSHLISLIDRVSATTRHDLQRIGLSATVGNPAALLDWLSGRSKRQRTVVDPPRSGVKRYFTLKHVAEGDSTAVAAAAVPYLRGKKAMFFVDARKIAEA</sequence>
<dbReference type="InterPro" id="IPR014001">
    <property type="entry name" value="Helicase_ATP-bd"/>
</dbReference>
<dbReference type="EMBL" id="VGJX01000211">
    <property type="protein sequence ID" value="MBM3274426.1"/>
    <property type="molecule type" value="Genomic_DNA"/>
</dbReference>
<name>A0A937X6D8_9BACT</name>
<proteinExistence type="predicted"/>
<dbReference type="Proteomes" id="UP000703893">
    <property type="component" value="Unassembled WGS sequence"/>
</dbReference>
<dbReference type="Gene3D" id="3.40.50.300">
    <property type="entry name" value="P-loop containing nucleotide triphosphate hydrolases"/>
    <property type="match status" value="1"/>
</dbReference>
<dbReference type="Pfam" id="PF00270">
    <property type="entry name" value="DEAD"/>
    <property type="match status" value="1"/>
</dbReference>
<accession>A0A937X6D8</accession>
<dbReference type="GO" id="GO:0003677">
    <property type="term" value="F:DNA binding"/>
    <property type="evidence" value="ECO:0007669"/>
    <property type="project" value="TreeGrafter"/>
</dbReference>
<dbReference type="InterPro" id="IPR011545">
    <property type="entry name" value="DEAD/DEAH_box_helicase_dom"/>
</dbReference>
<keyword evidence="2" id="KW-0067">ATP-binding</keyword>
<dbReference type="PANTHER" id="PTHR47962:SF5">
    <property type="entry name" value="ATP-DEPENDENT HELICASE LHR-RELATED"/>
    <property type="match status" value="1"/>
</dbReference>
<dbReference type="GO" id="GO:0016887">
    <property type="term" value="F:ATP hydrolysis activity"/>
    <property type="evidence" value="ECO:0007669"/>
    <property type="project" value="TreeGrafter"/>
</dbReference>
<keyword evidence="2" id="KW-0347">Helicase</keyword>